<proteinExistence type="predicted"/>
<protein>
    <submittedName>
        <fullName evidence="8">ABC transporter permease</fullName>
    </submittedName>
</protein>
<evidence type="ECO:0000259" key="7">
    <source>
        <dbReference type="Pfam" id="PF12698"/>
    </source>
</evidence>
<reference evidence="8" key="1">
    <citation type="submission" date="2020-06" db="EMBL/GenBank/DDBJ databases">
        <title>Legume-microbial interactions unlock mineral nutrients during tropical forest succession.</title>
        <authorList>
            <person name="Epihov D.Z."/>
        </authorList>
    </citation>
    <scope>NUCLEOTIDE SEQUENCE [LARGE SCALE GENOMIC DNA]</scope>
    <source>
        <strain evidence="8">Pan2503</strain>
    </source>
</reference>
<organism evidence="8 9">
    <name type="scientific">Candidatus Acidiferrum panamense</name>
    <dbReference type="NCBI Taxonomy" id="2741543"/>
    <lineage>
        <taxon>Bacteria</taxon>
        <taxon>Pseudomonadati</taxon>
        <taxon>Acidobacteriota</taxon>
        <taxon>Terriglobia</taxon>
        <taxon>Candidatus Acidiferrales</taxon>
        <taxon>Candidatus Acidiferrum</taxon>
    </lineage>
</organism>
<keyword evidence="3 6" id="KW-0812">Transmembrane</keyword>
<feature type="transmembrane region" description="Helical" evidence="6">
    <location>
        <begin position="177"/>
        <end position="196"/>
    </location>
</feature>
<keyword evidence="9" id="KW-1185">Reference proteome</keyword>
<dbReference type="GO" id="GO:0005886">
    <property type="term" value="C:plasma membrane"/>
    <property type="evidence" value="ECO:0007669"/>
    <property type="project" value="UniProtKB-SubCell"/>
</dbReference>
<comment type="caution">
    <text evidence="8">The sequence shown here is derived from an EMBL/GenBank/DDBJ whole genome shotgun (WGS) entry which is preliminary data.</text>
</comment>
<feature type="transmembrane region" description="Helical" evidence="6">
    <location>
        <begin position="230"/>
        <end position="248"/>
    </location>
</feature>
<dbReference type="PANTHER" id="PTHR30294">
    <property type="entry name" value="MEMBRANE COMPONENT OF ABC TRANSPORTER YHHJ-RELATED"/>
    <property type="match status" value="1"/>
</dbReference>
<evidence type="ECO:0000256" key="6">
    <source>
        <dbReference type="SAM" id="Phobius"/>
    </source>
</evidence>
<feature type="transmembrane region" description="Helical" evidence="6">
    <location>
        <begin position="20"/>
        <end position="45"/>
    </location>
</feature>
<dbReference type="EMBL" id="JACDQQ010001092">
    <property type="protein sequence ID" value="MBA0085557.1"/>
    <property type="molecule type" value="Genomic_DNA"/>
</dbReference>
<dbReference type="Pfam" id="PF12698">
    <property type="entry name" value="ABC2_membrane_3"/>
    <property type="match status" value="1"/>
</dbReference>
<keyword evidence="5 6" id="KW-0472">Membrane</keyword>
<feature type="transmembrane region" description="Helical" evidence="6">
    <location>
        <begin position="116"/>
        <end position="138"/>
    </location>
</feature>
<evidence type="ECO:0000256" key="1">
    <source>
        <dbReference type="ARBA" id="ARBA00004651"/>
    </source>
</evidence>
<keyword evidence="4 6" id="KW-1133">Transmembrane helix</keyword>
<accession>A0A7V8NQP4</accession>
<feature type="domain" description="ABC-2 type transporter transmembrane" evidence="7">
    <location>
        <begin position="59"/>
        <end position="242"/>
    </location>
</feature>
<dbReference type="InterPro" id="IPR013525">
    <property type="entry name" value="ABC2_TM"/>
</dbReference>
<dbReference type="GO" id="GO:0140359">
    <property type="term" value="F:ABC-type transporter activity"/>
    <property type="evidence" value="ECO:0007669"/>
    <property type="project" value="InterPro"/>
</dbReference>
<dbReference type="AlphaFoldDB" id="A0A7V8NQP4"/>
<dbReference type="InterPro" id="IPR051449">
    <property type="entry name" value="ABC-2_transporter_component"/>
</dbReference>
<evidence type="ECO:0000256" key="2">
    <source>
        <dbReference type="ARBA" id="ARBA00022475"/>
    </source>
</evidence>
<name>A0A7V8NQP4_9BACT</name>
<feature type="transmembrane region" description="Helical" evidence="6">
    <location>
        <begin position="150"/>
        <end position="170"/>
    </location>
</feature>
<evidence type="ECO:0000256" key="5">
    <source>
        <dbReference type="ARBA" id="ARBA00023136"/>
    </source>
</evidence>
<dbReference type="Proteomes" id="UP000567293">
    <property type="component" value="Unassembled WGS sequence"/>
</dbReference>
<gene>
    <name evidence="8" type="ORF">HRJ53_11225</name>
</gene>
<dbReference type="PANTHER" id="PTHR30294:SF29">
    <property type="entry name" value="MULTIDRUG ABC TRANSPORTER PERMEASE YBHS-RELATED"/>
    <property type="match status" value="1"/>
</dbReference>
<sequence length="255" mass="28850">MKNIWVICQKELRSYFVSPVAYILFIMFALIFGWFFWNMVGAFIFYSMESQMRGEMFPMNVNDQIVRQLLGNMNVVNLFFVPLMTMRLFAEEKRNGTIELLATSPIRDGEIILGKWLASVLLYAAMLFLTGLNFAFLFKYGNPDWKPMAVGYLGVLLQAAALLALGTFISTLTRNQIIAGTATFGVCLLIFVLGWVGGYQSGTWANVVTYISTTTHMDSFVKGVIDTKDAIYYLSAIFLGLFLTARSLESLRWRA</sequence>
<evidence type="ECO:0000313" key="8">
    <source>
        <dbReference type="EMBL" id="MBA0085557.1"/>
    </source>
</evidence>
<keyword evidence="2" id="KW-1003">Cell membrane</keyword>
<evidence type="ECO:0000313" key="9">
    <source>
        <dbReference type="Proteomes" id="UP000567293"/>
    </source>
</evidence>
<evidence type="ECO:0000256" key="4">
    <source>
        <dbReference type="ARBA" id="ARBA00022989"/>
    </source>
</evidence>
<comment type="subcellular location">
    <subcellularLocation>
        <location evidence="1">Cell membrane</location>
        <topology evidence="1">Multi-pass membrane protein</topology>
    </subcellularLocation>
</comment>
<evidence type="ECO:0000256" key="3">
    <source>
        <dbReference type="ARBA" id="ARBA00022692"/>
    </source>
</evidence>